<proteinExistence type="predicted"/>
<protein>
    <submittedName>
        <fullName evidence="1">Uncharacterized protein</fullName>
    </submittedName>
</protein>
<dbReference type="Proteomes" id="UP000297396">
    <property type="component" value="Unassembled WGS sequence"/>
</dbReference>
<sequence>MGNIRTHTRITTQQPQTAIEPRFTLNTLFPISTNIDVRKYPKRVIAWGLMPGETVSVHMARTQSLGNPNWALRDEECCPCILEPDPVVNAHHMPYKRCHQVVILTDEDPAIHIDDAGVYYFEYHGNHEITLEHYDDPVLRKPCGERK</sequence>
<dbReference type="RefSeq" id="WP_135057962.1">
    <property type="nucleotide sequence ID" value="NZ_JADGLC010000023.1"/>
</dbReference>
<comment type="caution">
    <text evidence="1">The sequence shown here is derived from an EMBL/GenBank/DDBJ whole genome shotgun (WGS) entry which is preliminary data.</text>
</comment>
<dbReference type="AlphaFoldDB" id="A0A4Y9JV46"/>
<gene>
    <name evidence="1" type="ORF">E4T80_09885</name>
</gene>
<evidence type="ECO:0000313" key="2">
    <source>
        <dbReference type="Proteomes" id="UP000297396"/>
    </source>
</evidence>
<name>A0A4Y9JV46_9PAST</name>
<accession>A0A4Y9JV46</accession>
<reference evidence="1 2" key="1">
    <citation type="submission" date="2019-03" db="EMBL/GenBank/DDBJ databases">
        <title>Diversity of the mouse oral microbiome.</title>
        <authorList>
            <person name="Joseph S."/>
            <person name="Aduse-Opoku J."/>
            <person name="Curtis M."/>
            <person name="Wade W."/>
            <person name="Hashim A."/>
        </authorList>
    </citation>
    <scope>NUCLEOTIDE SEQUENCE [LARGE SCALE GENOMIC DNA]</scope>
    <source>
        <strain evidence="1 2">WT12</strain>
    </source>
</reference>
<organism evidence="1 2">
    <name type="scientific">Muribacter muris</name>
    <dbReference type="NCBI Taxonomy" id="67855"/>
    <lineage>
        <taxon>Bacteria</taxon>
        <taxon>Pseudomonadati</taxon>
        <taxon>Pseudomonadota</taxon>
        <taxon>Gammaproteobacteria</taxon>
        <taxon>Pasteurellales</taxon>
        <taxon>Pasteurellaceae</taxon>
        <taxon>Muribacter</taxon>
    </lineage>
</organism>
<evidence type="ECO:0000313" key="1">
    <source>
        <dbReference type="EMBL" id="TFV08590.1"/>
    </source>
</evidence>
<dbReference type="EMBL" id="SPPA01000023">
    <property type="protein sequence ID" value="TFV08590.1"/>
    <property type="molecule type" value="Genomic_DNA"/>
</dbReference>
<dbReference type="OrthoDB" id="5676806at2"/>